<evidence type="ECO:0000313" key="1">
    <source>
        <dbReference type="EMBL" id="KAJ3814550.1"/>
    </source>
</evidence>
<proteinExistence type="predicted"/>
<sequence>MLSHFLSFFLASALIPLSASLSVQIPLDNQYPPVAHVGQPYSWTFSNNTFDYALDSTSPTHTASPLPDWLSFNAVTRTFSGTPSQADQGEPEITITAHIGDASISSKCNILITTSPALTLNQPISAQFYEGNPSLSSVFTISNNSAIFTGNPTIRVPHKWSFSVGFSSETFMNSQDNAHYTVLQSDKSPIPYKMEFTQGPDTLGGTAPLLEEVGSTAIFHLELIGIVSGAYSDGALPFDMVIADHELSMDSNSLPIVNITRDANFTLNFGSNGDLAGVLVDGEAINTSDISDLSIDTSSCGWLQWDSASRLLTGSTVGLDFNSSTGPHLPVTLTTTFNQTIRTILPLAIEPSFFTTGTFPAYAIPETGLASFDIHPYLSNVTGEKPADVNMSIAVEPSSAASCLTFNSTSLFVEGTVTGDCQVSNISVTIAAYSHVTHSTSHATLPMTDSFNKKSSGAPHPGALSFAAHKKLILGISITFGIVGGLSALGTFLASVRRCLRVQDPALATEQCQRNLSESDQKWYGLVAEKSHAGMELLRSPRNYGNIGLGLDPLKRSYTEEVMSPSSAAGSKYQSPGVMKKGDFMNRIRETVRNVSDKLGTQSSRKSTPIRRGIIGKPILLNAQEGQIPRANANATDPFVAPSAENTPASVHFADLTRQLSTDSAHSLDSIRTHANEAVVRTATRHPSMPDATQSRPRLKQVTSAMRVPPPKLVTSSSGTDGSTSGSILSARVTSQKAKIWKGEDAIPTTGTGDELSMGIRYVTALGGDSYLMSGADARPGSSYTVSTHLQSTYSLDAPDHDRSGVNRLIIRADERFEVLISVGSAKKLEVRLISGDNTPDWMEFDLRPNKGKIELYGLPSIADVGDWDVRVIDTQNGSWVGEVGLQVVPKSSS</sequence>
<accession>A0ACC1UC82</accession>
<dbReference type="Proteomes" id="UP001163835">
    <property type="component" value="Unassembled WGS sequence"/>
</dbReference>
<organism evidence="1 2">
    <name type="scientific">Lentinula aff. lateritia</name>
    <dbReference type="NCBI Taxonomy" id="2804960"/>
    <lineage>
        <taxon>Eukaryota</taxon>
        <taxon>Fungi</taxon>
        <taxon>Dikarya</taxon>
        <taxon>Basidiomycota</taxon>
        <taxon>Agaricomycotina</taxon>
        <taxon>Agaricomycetes</taxon>
        <taxon>Agaricomycetidae</taxon>
        <taxon>Agaricales</taxon>
        <taxon>Marasmiineae</taxon>
        <taxon>Omphalotaceae</taxon>
        <taxon>Lentinula</taxon>
    </lineage>
</organism>
<reference evidence="1" key="1">
    <citation type="submission" date="2022-09" db="EMBL/GenBank/DDBJ databases">
        <title>A Global Phylogenomic Analysis of the Shiitake Genus Lentinula.</title>
        <authorList>
            <consortium name="DOE Joint Genome Institute"/>
            <person name="Sierra-Patev S."/>
            <person name="Min B."/>
            <person name="Naranjo-Ortiz M."/>
            <person name="Looney B."/>
            <person name="Konkel Z."/>
            <person name="Slot J.C."/>
            <person name="Sakamoto Y."/>
            <person name="Steenwyk J.L."/>
            <person name="Rokas A."/>
            <person name="Carro J."/>
            <person name="Camarero S."/>
            <person name="Ferreira P."/>
            <person name="Molpeceres G."/>
            <person name="Ruiz-Duenas F.J."/>
            <person name="Serrano A."/>
            <person name="Henrissat B."/>
            <person name="Drula E."/>
            <person name="Hughes K.W."/>
            <person name="Mata J.L."/>
            <person name="Ishikawa N.K."/>
            <person name="Vargas-Isla R."/>
            <person name="Ushijima S."/>
            <person name="Smith C.A."/>
            <person name="Ahrendt S."/>
            <person name="Andreopoulos W."/>
            <person name="He G."/>
            <person name="Labutti K."/>
            <person name="Lipzen A."/>
            <person name="Ng V."/>
            <person name="Riley R."/>
            <person name="Sandor L."/>
            <person name="Barry K."/>
            <person name="Martinez A.T."/>
            <person name="Xiao Y."/>
            <person name="Gibbons J.G."/>
            <person name="Terashima K."/>
            <person name="Grigoriev I.V."/>
            <person name="Hibbett D.S."/>
        </authorList>
    </citation>
    <scope>NUCLEOTIDE SEQUENCE</scope>
    <source>
        <strain evidence="1">TMI1499</strain>
    </source>
</reference>
<dbReference type="EMBL" id="MU794965">
    <property type="protein sequence ID" value="KAJ3814550.1"/>
    <property type="molecule type" value="Genomic_DNA"/>
</dbReference>
<comment type="caution">
    <text evidence="1">The sequence shown here is derived from an EMBL/GenBank/DDBJ whole genome shotgun (WGS) entry which is preliminary data.</text>
</comment>
<protein>
    <submittedName>
        <fullName evidence="1">Uncharacterized protein</fullName>
    </submittedName>
</protein>
<keyword evidence="2" id="KW-1185">Reference proteome</keyword>
<gene>
    <name evidence="1" type="ORF">F5876DRAFT_32703</name>
</gene>
<evidence type="ECO:0000313" key="2">
    <source>
        <dbReference type="Proteomes" id="UP001163835"/>
    </source>
</evidence>
<name>A0ACC1UC82_9AGAR</name>